<dbReference type="STRING" id="1122997.GCA_000425285_02618"/>
<dbReference type="AlphaFoldDB" id="A0A448NWN5"/>
<evidence type="ECO:0000313" key="2">
    <source>
        <dbReference type="Proteomes" id="UP000277858"/>
    </source>
</evidence>
<name>A0A448NWN5_9ACTN</name>
<dbReference type="Gene3D" id="3.30.70.2330">
    <property type="match status" value="1"/>
</dbReference>
<sequence length="269" mass="29613">MPYTSVLERASADTATRVVDLLVLWQRPDTRQIVPIGRFGFNGVEYTFSYTRTATELSSFRPLPGLGGLFDRYQSTTMPAVFSQRVMSDQRPDYSSYLHSLGLERATPWEQIVYSGGPRAGDTLQFMQMPVVSEGTATAQFLVNGISHIPDGLLRLDDRTVQVTRPQLDGALAGVQKFQSVRLAREIDNPEDPHAVLVMDGTVPLGWVPRVLSQGVRQLMDAGLAEAVVDNLGSVGASDHERLTLTIRTSAPEGFSFDPDGRWDPAFRG</sequence>
<organism evidence="1 2">
    <name type="scientific">Acidipropionibacterium jensenii</name>
    <dbReference type="NCBI Taxonomy" id="1749"/>
    <lineage>
        <taxon>Bacteria</taxon>
        <taxon>Bacillati</taxon>
        <taxon>Actinomycetota</taxon>
        <taxon>Actinomycetes</taxon>
        <taxon>Propionibacteriales</taxon>
        <taxon>Propionibacteriaceae</taxon>
        <taxon>Acidipropionibacterium</taxon>
    </lineage>
</organism>
<evidence type="ECO:0000313" key="1">
    <source>
        <dbReference type="EMBL" id="VEI02355.1"/>
    </source>
</evidence>
<dbReference type="OrthoDB" id="3830732at2"/>
<reference evidence="1 2" key="1">
    <citation type="submission" date="2018-12" db="EMBL/GenBank/DDBJ databases">
        <authorList>
            <consortium name="Pathogen Informatics"/>
        </authorList>
    </citation>
    <scope>NUCLEOTIDE SEQUENCE [LARGE SCALE GENOMIC DNA]</scope>
    <source>
        <strain evidence="1 2">NCTC13652</strain>
    </source>
</reference>
<protein>
    <submittedName>
        <fullName evidence="1">Uncharacterized protein</fullName>
    </submittedName>
</protein>
<dbReference type="Proteomes" id="UP000277858">
    <property type="component" value="Chromosome"/>
</dbReference>
<proteinExistence type="predicted"/>
<dbReference type="RefSeq" id="WP_126412610.1">
    <property type="nucleotide sequence ID" value="NZ_LR134473.1"/>
</dbReference>
<dbReference type="EMBL" id="LR134473">
    <property type="protein sequence ID" value="VEI02355.1"/>
    <property type="molecule type" value="Genomic_DNA"/>
</dbReference>
<gene>
    <name evidence="1" type="ORF">NCTC13652_00529</name>
</gene>
<keyword evidence="2" id="KW-1185">Reference proteome</keyword>
<accession>A0A448NWN5</accession>